<sequence length="511" mass="53293">MAESETAAAGHGALMLLASPVHSMPAATDEQGAPASSGVVVHRAGASKQHDTTFCDPPAAVPHHPRYGIAFPTWLLPLWTRFQRAMPDGTADAGEGPSAKELNQLHGANPNLSAMLVAELRLWRKLTDNPGLTNEQRDHKLKRLCVEATHREVGRVEPVSAWLTSTQGGPADPLLGVVLSLPPPPPAGVPEAEYLYAFAAAAAPHAGSRLSQPWLSAHIGRAVANGARVYDSPSSSSYCLSSALVQWGSTLYVGVAGRQWDSWGSLLTFFSSSLQSVDTQTLLGGTPTVRAGLPQSVAVNADAWAACQELQGVLVAVTRALTPQQADDQAGDDAQAGDGPTTSRVAQAGGRPTASRVVFCGHGAAAAVATLLALQYPQHVAGDAALPAGPPSVATFGCPLMGDAALATVLRSQLPATTRWFVDHDPVAGLPRWSAVGLRFSRAARDVAPADCRAHRVLSPDGEARPGAAGAPRVASLAVAGVGYHTHHRLEAYALCLTRRWATRGYPGMRP</sequence>
<proteinExistence type="predicted"/>
<protein>
    <submittedName>
        <fullName evidence="1">Uncharacterized protein</fullName>
    </submittedName>
</protein>
<accession>A0ACC3C3F3</accession>
<evidence type="ECO:0000313" key="1">
    <source>
        <dbReference type="EMBL" id="KAK1864515.1"/>
    </source>
</evidence>
<gene>
    <name evidence="1" type="ORF">I4F81_007061</name>
</gene>
<dbReference type="Proteomes" id="UP000798662">
    <property type="component" value="Chromosome 2"/>
</dbReference>
<name>A0ACC3C3F3_PYRYE</name>
<dbReference type="EMBL" id="CM020619">
    <property type="protein sequence ID" value="KAK1864515.1"/>
    <property type="molecule type" value="Genomic_DNA"/>
</dbReference>
<evidence type="ECO:0000313" key="2">
    <source>
        <dbReference type="Proteomes" id="UP000798662"/>
    </source>
</evidence>
<comment type="caution">
    <text evidence="1">The sequence shown here is derived from an EMBL/GenBank/DDBJ whole genome shotgun (WGS) entry which is preliminary data.</text>
</comment>
<organism evidence="1 2">
    <name type="scientific">Pyropia yezoensis</name>
    <name type="common">Susabi-nori</name>
    <name type="synonym">Porphyra yezoensis</name>
    <dbReference type="NCBI Taxonomy" id="2788"/>
    <lineage>
        <taxon>Eukaryota</taxon>
        <taxon>Rhodophyta</taxon>
        <taxon>Bangiophyceae</taxon>
        <taxon>Bangiales</taxon>
        <taxon>Bangiaceae</taxon>
        <taxon>Pyropia</taxon>
    </lineage>
</organism>
<reference evidence="1" key="1">
    <citation type="submission" date="2019-11" db="EMBL/GenBank/DDBJ databases">
        <title>Nori genome reveals adaptations in red seaweeds to the harsh intertidal environment.</title>
        <authorList>
            <person name="Wang D."/>
            <person name="Mao Y."/>
        </authorList>
    </citation>
    <scope>NUCLEOTIDE SEQUENCE</scope>
    <source>
        <tissue evidence="1">Gametophyte</tissue>
    </source>
</reference>
<keyword evidence="2" id="KW-1185">Reference proteome</keyword>